<reference evidence="5 6" key="1">
    <citation type="submission" date="2015-01" db="EMBL/GenBank/DDBJ databases">
        <title>Desulfovibrio sp. JC271 draft genome sequence.</title>
        <authorList>
            <person name="Shivani Y."/>
            <person name="Subhash Y."/>
            <person name="Sasikala C."/>
            <person name="Ramana C.V."/>
        </authorList>
    </citation>
    <scope>NUCLEOTIDE SEQUENCE [LARGE SCALE GENOMIC DNA]</scope>
    <source>
        <strain evidence="5 6">JC271</strain>
    </source>
</reference>
<protein>
    <submittedName>
        <fullName evidence="5">Serine acetyltransferase</fullName>
    </submittedName>
</protein>
<dbReference type="InterPro" id="IPR045304">
    <property type="entry name" value="LbH_SAT"/>
</dbReference>
<evidence type="ECO:0000256" key="2">
    <source>
        <dbReference type="ARBA" id="ARBA00022679"/>
    </source>
</evidence>
<organism evidence="5 6">
    <name type="scientific">Halodesulfovibrio spirochaetisodalis</name>
    <dbReference type="NCBI Taxonomy" id="1560234"/>
    <lineage>
        <taxon>Bacteria</taxon>
        <taxon>Pseudomonadati</taxon>
        <taxon>Thermodesulfobacteriota</taxon>
        <taxon>Desulfovibrionia</taxon>
        <taxon>Desulfovibrionales</taxon>
        <taxon>Desulfovibrionaceae</taxon>
        <taxon>Halodesulfovibrio</taxon>
    </lineage>
</organism>
<evidence type="ECO:0000313" key="6">
    <source>
        <dbReference type="Proteomes" id="UP000091979"/>
    </source>
</evidence>
<dbReference type="SUPFAM" id="SSF51161">
    <property type="entry name" value="Trimeric LpxA-like enzymes"/>
    <property type="match status" value="1"/>
</dbReference>
<dbReference type="OrthoDB" id="9801456at2"/>
<dbReference type="InterPro" id="IPR042122">
    <property type="entry name" value="Ser_AcTrfase_N_sf"/>
</dbReference>
<dbReference type="GO" id="GO:0016746">
    <property type="term" value="F:acyltransferase activity"/>
    <property type="evidence" value="ECO:0007669"/>
    <property type="project" value="UniProtKB-KW"/>
</dbReference>
<keyword evidence="2 5" id="KW-0808">Transferase</keyword>
<dbReference type="AlphaFoldDB" id="A0A1B7XN05"/>
<keyword evidence="3" id="KW-0012">Acyltransferase</keyword>
<evidence type="ECO:0000256" key="1">
    <source>
        <dbReference type="ARBA" id="ARBA00022605"/>
    </source>
</evidence>
<feature type="compositionally biased region" description="Basic and acidic residues" evidence="4">
    <location>
        <begin position="305"/>
        <end position="316"/>
    </location>
</feature>
<dbReference type="NCBIfam" id="NF041874">
    <property type="entry name" value="EPS_EpsC"/>
    <property type="match status" value="1"/>
</dbReference>
<dbReference type="InterPro" id="IPR053376">
    <property type="entry name" value="Serine_acetyltransferase"/>
</dbReference>
<evidence type="ECO:0000256" key="3">
    <source>
        <dbReference type="ARBA" id="ARBA00023315"/>
    </source>
</evidence>
<comment type="caution">
    <text evidence="5">The sequence shown here is derived from an EMBL/GenBank/DDBJ whole genome shotgun (WGS) entry which is preliminary data.</text>
</comment>
<dbReference type="RefSeq" id="WP_066852115.1">
    <property type="nucleotide sequence ID" value="NZ_JXMS01000002.1"/>
</dbReference>
<dbReference type="PATRIC" id="fig|1560234.3.peg.1339"/>
<dbReference type="FunFam" id="2.160.10.10:FF:000015">
    <property type="entry name" value="Serine acetyltransferase, plasmid"/>
    <property type="match status" value="1"/>
</dbReference>
<sequence length="316" mass="34864">MQRNHAELEQHNISELDNVVEELCAPESYAAVYHRSKHDAPMPSTEALLELVERLKAALFPGYFGDKTVRLESMRYHLSANLDSIYRILAEQIRRGGCFICAEFADECKSCEEHSRSTAMKFVQALPTLRRLLASDVRAAFEGDPAAKTPGETIFCYPSITAMIHHRIAHELYKLDVPIIPRIISEMAHSNTGIDIHPGAQIGEEFFIDHGTGVVIGETCIIGKGCRLYQGVTLGALSFPKDAEGCLIKGNLRHPILEDNVTVYAGATVLGRITIGHDTMIGGNVWITHDVDPNSKVVQSRSTKPKKEEKLVGGDC</sequence>
<dbReference type="STRING" id="1560234.SP90_02255"/>
<dbReference type="EMBL" id="JXMS01000002">
    <property type="protein sequence ID" value="OBQ56898.1"/>
    <property type="molecule type" value="Genomic_DNA"/>
</dbReference>
<evidence type="ECO:0000256" key="4">
    <source>
        <dbReference type="SAM" id="MobiDB-lite"/>
    </source>
</evidence>
<name>A0A1B7XN05_9BACT</name>
<accession>A0A1B7XN05</accession>
<dbReference type="Gene3D" id="2.160.10.10">
    <property type="entry name" value="Hexapeptide repeat proteins"/>
    <property type="match status" value="1"/>
</dbReference>
<dbReference type="InterPro" id="IPR011004">
    <property type="entry name" value="Trimer_LpxA-like_sf"/>
</dbReference>
<gene>
    <name evidence="5" type="ORF">SP90_02255</name>
</gene>
<evidence type="ECO:0000313" key="5">
    <source>
        <dbReference type="EMBL" id="OBQ56898.1"/>
    </source>
</evidence>
<dbReference type="CDD" id="cd03354">
    <property type="entry name" value="LbH_SAT"/>
    <property type="match status" value="1"/>
</dbReference>
<keyword evidence="6" id="KW-1185">Reference proteome</keyword>
<dbReference type="PANTHER" id="PTHR42811">
    <property type="entry name" value="SERINE ACETYLTRANSFERASE"/>
    <property type="match status" value="1"/>
</dbReference>
<keyword evidence="1" id="KW-0028">Amino-acid biosynthesis</keyword>
<dbReference type="Proteomes" id="UP000091979">
    <property type="component" value="Unassembled WGS sequence"/>
</dbReference>
<dbReference type="GO" id="GO:0008652">
    <property type="term" value="P:amino acid biosynthetic process"/>
    <property type="evidence" value="ECO:0007669"/>
    <property type="project" value="UniProtKB-KW"/>
</dbReference>
<feature type="region of interest" description="Disordered" evidence="4">
    <location>
        <begin position="296"/>
        <end position="316"/>
    </location>
</feature>
<dbReference type="Gene3D" id="1.10.3130.10">
    <property type="entry name" value="serine acetyltransferase, domain 1"/>
    <property type="match status" value="1"/>
</dbReference>
<proteinExistence type="predicted"/>